<evidence type="ECO:0000256" key="1">
    <source>
        <dbReference type="ARBA" id="ARBA00022553"/>
    </source>
</evidence>
<dbReference type="GO" id="GO:0000160">
    <property type="term" value="P:phosphorelay signal transduction system"/>
    <property type="evidence" value="ECO:0007669"/>
    <property type="project" value="InterPro"/>
</dbReference>
<dbReference type="SMART" id="SM00448">
    <property type="entry name" value="REC"/>
    <property type="match status" value="1"/>
</dbReference>
<feature type="domain" description="HTH luxR-type" evidence="4">
    <location>
        <begin position="144"/>
        <end position="209"/>
    </location>
</feature>
<dbReference type="EMBL" id="SEWF01000037">
    <property type="protein sequence ID" value="RYU93786.1"/>
    <property type="molecule type" value="Genomic_DNA"/>
</dbReference>
<dbReference type="Gene3D" id="3.40.50.2300">
    <property type="match status" value="1"/>
</dbReference>
<evidence type="ECO:0000313" key="6">
    <source>
        <dbReference type="EMBL" id="RYU93786.1"/>
    </source>
</evidence>
<dbReference type="InterPro" id="IPR039420">
    <property type="entry name" value="WalR-like"/>
</dbReference>
<evidence type="ECO:0000256" key="2">
    <source>
        <dbReference type="ARBA" id="ARBA00023125"/>
    </source>
</evidence>
<feature type="domain" description="Response regulatory" evidence="5">
    <location>
        <begin position="3"/>
        <end position="119"/>
    </location>
</feature>
<evidence type="ECO:0000259" key="4">
    <source>
        <dbReference type="PROSITE" id="PS50043"/>
    </source>
</evidence>
<dbReference type="CDD" id="cd17535">
    <property type="entry name" value="REC_NarL-like"/>
    <property type="match status" value="1"/>
</dbReference>
<gene>
    <name evidence="6" type="ORF">EWM59_20485</name>
</gene>
<dbReference type="PROSITE" id="PS50110">
    <property type="entry name" value="RESPONSE_REGULATORY"/>
    <property type="match status" value="1"/>
</dbReference>
<dbReference type="InterPro" id="IPR000792">
    <property type="entry name" value="Tscrpt_reg_LuxR_C"/>
</dbReference>
<keyword evidence="1 3" id="KW-0597">Phosphoprotein</keyword>
<feature type="modified residue" description="4-aspartylphosphate" evidence="3">
    <location>
        <position position="54"/>
    </location>
</feature>
<dbReference type="PANTHER" id="PTHR43214">
    <property type="entry name" value="TWO-COMPONENT RESPONSE REGULATOR"/>
    <property type="match status" value="1"/>
</dbReference>
<reference evidence="6 7" key="1">
    <citation type="submission" date="2019-02" db="EMBL/GenBank/DDBJ databases">
        <title>Bacterial novel species Emticicia sp. 17J42-9 isolated from soil.</title>
        <authorList>
            <person name="Jung H.-Y."/>
        </authorList>
    </citation>
    <scope>NUCLEOTIDE SEQUENCE [LARGE SCALE GENOMIC DNA]</scope>
    <source>
        <strain evidence="6 7">17J42-9</strain>
    </source>
</reference>
<dbReference type="InterPro" id="IPR058245">
    <property type="entry name" value="NreC/VraR/RcsB-like_REC"/>
</dbReference>
<keyword evidence="2" id="KW-0238">DNA-binding</keyword>
<dbReference type="Proteomes" id="UP000293162">
    <property type="component" value="Unassembled WGS sequence"/>
</dbReference>
<comment type="caution">
    <text evidence="6">The sequence shown here is derived from an EMBL/GenBank/DDBJ whole genome shotgun (WGS) entry which is preliminary data.</text>
</comment>
<name>A0A4Q5LVN0_9BACT</name>
<dbReference type="GO" id="GO:0006355">
    <property type="term" value="P:regulation of DNA-templated transcription"/>
    <property type="evidence" value="ECO:0007669"/>
    <property type="project" value="InterPro"/>
</dbReference>
<evidence type="ECO:0000313" key="7">
    <source>
        <dbReference type="Proteomes" id="UP000293162"/>
    </source>
</evidence>
<keyword evidence="7" id="KW-1185">Reference proteome</keyword>
<sequence>MIRILLFEDNKHLRESLSLYLANTDGLWLSGAYADATEAVKLVRKYQPDVVLMDIQMPHISGIEAMRAIKKVNPEVKVLIQTVFENDDKVFAAICAGANGYILKTPRAEEYVNAIRDVYNGGSHLSPSIAAKVLAMFQSQFVMKEQTYVSLTPREKEVLQCMVKGMSYKMIADACHIGFSTVHSHIKNIYEKLHVNSAPEAVVKALEMRLV</sequence>
<dbReference type="SMART" id="SM00421">
    <property type="entry name" value="HTH_LUXR"/>
    <property type="match status" value="1"/>
</dbReference>
<dbReference type="InterPro" id="IPR016032">
    <property type="entry name" value="Sig_transdc_resp-reg_C-effctor"/>
</dbReference>
<protein>
    <submittedName>
        <fullName evidence="6">Response regulator transcription factor</fullName>
    </submittedName>
</protein>
<dbReference type="InterPro" id="IPR011006">
    <property type="entry name" value="CheY-like_superfamily"/>
</dbReference>
<dbReference type="AlphaFoldDB" id="A0A4Q5LVN0"/>
<dbReference type="PANTHER" id="PTHR43214:SF43">
    <property type="entry name" value="TWO-COMPONENT RESPONSE REGULATOR"/>
    <property type="match status" value="1"/>
</dbReference>
<dbReference type="SUPFAM" id="SSF46894">
    <property type="entry name" value="C-terminal effector domain of the bipartite response regulators"/>
    <property type="match status" value="1"/>
</dbReference>
<dbReference type="PROSITE" id="PS50043">
    <property type="entry name" value="HTH_LUXR_2"/>
    <property type="match status" value="1"/>
</dbReference>
<dbReference type="SUPFAM" id="SSF52172">
    <property type="entry name" value="CheY-like"/>
    <property type="match status" value="1"/>
</dbReference>
<proteinExistence type="predicted"/>
<dbReference type="RefSeq" id="WP_130023116.1">
    <property type="nucleotide sequence ID" value="NZ_SEWF01000037.1"/>
</dbReference>
<dbReference type="InterPro" id="IPR001789">
    <property type="entry name" value="Sig_transdc_resp-reg_receiver"/>
</dbReference>
<dbReference type="Pfam" id="PF00072">
    <property type="entry name" value="Response_reg"/>
    <property type="match status" value="1"/>
</dbReference>
<dbReference type="CDD" id="cd06170">
    <property type="entry name" value="LuxR_C_like"/>
    <property type="match status" value="1"/>
</dbReference>
<dbReference type="Pfam" id="PF00196">
    <property type="entry name" value="GerE"/>
    <property type="match status" value="1"/>
</dbReference>
<dbReference type="PRINTS" id="PR00038">
    <property type="entry name" value="HTHLUXR"/>
</dbReference>
<dbReference type="OrthoDB" id="9797341at2"/>
<dbReference type="GO" id="GO:0003677">
    <property type="term" value="F:DNA binding"/>
    <property type="evidence" value="ECO:0007669"/>
    <property type="project" value="UniProtKB-KW"/>
</dbReference>
<dbReference type="PROSITE" id="PS00622">
    <property type="entry name" value="HTH_LUXR_1"/>
    <property type="match status" value="1"/>
</dbReference>
<accession>A0A4Q5LVN0</accession>
<organism evidence="6 7">
    <name type="scientific">Emticicia agri</name>
    <dbReference type="NCBI Taxonomy" id="2492393"/>
    <lineage>
        <taxon>Bacteria</taxon>
        <taxon>Pseudomonadati</taxon>
        <taxon>Bacteroidota</taxon>
        <taxon>Cytophagia</taxon>
        <taxon>Cytophagales</taxon>
        <taxon>Leadbetterellaceae</taxon>
        <taxon>Emticicia</taxon>
    </lineage>
</organism>
<evidence type="ECO:0000256" key="3">
    <source>
        <dbReference type="PROSITE-ProRule" id="PRU00169"/>
    </source>
</evidence>
<evidence type="ECO:0000259" key="5">
    <source>
        <dbReference type="PROSITE" id="PS50110"/>
    </source>
</evidence>